<proteinExistence type="predicted"/>
<dbReference type="GO" id="GO:0046983">
    <property type="term" value="F:protein dimerization activity"/>
    <property type="evidence" value="ECO:0007669"/>
    <property type="project" value="InterPro"/>
</dbReference>
<name>A0AAV0VVG3_9HEMI</name>
<feature type="domain" description="HAT C-terminal dimerisation" evidence="1">
    <location>
        <begin position="46"/>
        <end position="115"/>
    </location>
</feature>
<sequence length="140" mass="15821">MDDELLMKHCKDLQILLTDGSSRDLDAVDMFSELIIFRNIIDDSTTVLQALTLIKKSSGSFQNISIALRILLTIPVTSVGVERSFSKLKLIKTYLRSTMSKNRLNSLATISIEHKLAVSEKYNSLIDELASKKSRIKRFN</sequence>
<dbReference type="Pfam" id="PF05699">
    <property type="entry name" value="Dimer_Tnp_hAT"/>
    <property type="match status" value="1"/>
</dbReference>
<evidence type="ECO:0000313" key="3">
    <source>
        <dbReference type="Proteomes" id="UP001160148"/>
    </source>
</evidence>
<evidence type="ECO:0000259" key="1">
    <source>
        <dbReference type="Pfam" id="PF05699"/>
    </source>
</evidence>
<dbReference type="EMBL" id="CARXXK010000001">
    <property type="protein sequence ID" value="CAI6348368.1"/>
    <property type="molecule type" value="Genomic_DNA"/>
</dbReference>
<reference evidence="2 3" key="1">
    <citation type="submission" date="2023-01" db="EMBL/GenBank/DDBJ databases">
        <authorList>
            <person name="Whitehead M."/>
        </authorList>
    </citation>
    <scope>NUCLEOTIDE SEQUENCE [LARGE SCALE GENOMIC DNA]</scope>
</reference>
<dbReference type="PANTHER" id="PTHR45749">
    <property type="match status" value="1"/>
</dbReference>
<evidence type="ECO:0000313" key="2">
    <source>
        <dbReference type="EMBL" id="CAI6348368.1"/>
    </source>
</evidence>
<dbReference type="Proteomes" id="UP001160148">
    <property type="component" value="Unassembled WGS sequence"/>
</dbReference>
<comment type="caution">
    <text evidence="2">The sequence shown here is derived from an EMBL/GenBank/DDBJ whole genome shotgun (WGS) entry which is preliminary data.</text>
</comment>
<dbReference type="SUPFAM" id="SSF53098">
    <property type="entry name" value="Ribonuclease H-like"/>
    <property type="match status" value="1"/>
</dbReference>
<dbReference type="PANTHER" id="PTHR45749:SF35">
    <property type="entry name" value="AC-LIKE TRANSPOSASE-RELATED"/>
    <property type="match status" value="1"/>
</dbReference>
<keyword evidence="3" id="KW-1185">Reference proteome</keyword>
<organism evidence="2 3">
    <name type="scientific">Macrosiphum euphorbiae</name>
    <name type="common">potato aphid</name>
    <dbReference type="NCBI Taxonomy" id="13131"/>
    <lineage>
        <taxon>Eukaryota</taxon>
        <taxon>Metazoa</taxon>
        <taxon>Ecdysozoa</taxon>
        <taxon>Arthropoda</taxon>
        <taxon>Hexapoda</taxon>
        <taxon>Insecta</taxon>
        <taxon>Pterygota</taxon>
        <taxon>Neoptera</taxon>
        <taxon>Paraneoptera</taxon>
        <taxon>Hemiptera</taxon>
        <taxon>Sternorrhyncha</taxon>
        <taxon>Aphidomorpha</taxon>
        <taxon>Aphidoidea</taxon>
        <taxon>Aphididae</taxon>
        <taxon>Macrosiphini</taxon>
        <taxon>Macrosiphum</taxon>
    </lineage>
</organism>
<dbReference type="InterPro" id="IPR008906">
    <property type="entry name" value="HATC_C_dom"/>
</dbReference>
<dbReference type="AlphaFoldDB" id="A0AAV0VVG3"/>
<gene>
    <name evidence="2" type="ORF">MEUPH1_LOCUS5053</name>
</gene>
<dbReference type="InterPro" id="IPR012337">
    <property type="entry name" value="RNaseH-like_sf"/>
</dbReference>
<accession>A0AAV0VVG3</accession>
<protein>
    <recommendedName>
        <fullName evidence="1">HAT C-terminal dimerisation domain-containing protein</fullName>
    </recommendedName>
</protein>